<dbReference type="Gene3D" id="3.50.50.100">
    <property type="match status" value="1"/>
</dbReference>
<evidence type="ECO:0000256" key="1">
    <source>
        <dbReference type="ARBA" id="ARBA00006442"/>
    </source>
</evidence>
<evidence type="ECO:0000313" key="7">
    <source>
        <dbReference type="EMBL" id="KAH8701955.1"/>
    </source>
</evidence>
<dbReference type="PRINTS" id="PR00368">
    <property type="entry name" value="FADPNR"/>
</dbReference>
<dbReference type="EMBL" id="JAJTJA010000003">
    <property type="protein sequence ID" value="KAH8701955.1"/>
    <property type="molecule type" value="Genomic_DNA"/>
</dbReference>
<dbReference type="RefSeq" id="XP_046075331.1">
    <property type="nucleotide sequence ID" value="XM_046210773.1"/>
</dbReference>
<evidence type="ECO:0000259" key="6">
    <source>
        <dbReference type="Pfam" id="PF07992"/>
    </source>
</evidence>
<dbReference type="GO" id="GO:0005737">
    <property type="term" value="C:cytoplasm"/>
    <property type="evidence" value="ECO:0007669"/>
    <property type="project" value="TreeGrafter"/>
</dbReference>
<gene>
    <name evidence="7" type="ORF">BGW36DRAFT_290630</name>
</gene>
<comment type="caution">
    <text evidence="7">The sequence shown here is derived from an EMBL/GenBank/DDBJ whole genome shotgun (WGS) entry which is preliminary data.</text>
</comment>
<proteinExistence type="inferred from homology"/>
<dbReference type="PANTHER" id="PTHR43735:SF3">
    <property type="entry name" value="FERROPTOSIS SUPPRESSOR PROTEIN 1"/>
    <property type="match status" value="1"/>
</dbReference>
<protein>
    <submittedName>
        <fullName evidence="7">AMID-like mitochondrial oxidoreductase</fullName>
    </submittedName>
</protein>
<organism evidence="7 8">
    <name type="scientific">Talaromyces proteolyticus</name>
    <dbReference type="NCBI Taxonomy" id="1131652"/>
    <lineage>
        <taxon>Eukaryota</taxon>
        <taxon>Fungi</taxon>
        <taxon>Dikarya</taxon>
        <taxon>Ascomycota</taxon>
        <taxon>Pezizomycotina</taxon>
        <taxon>Eurotiomycetes</taxon>
        <taxon>Eurotiomycetidae</taxon>
        <taxon>Eurotiales</taxon>
        <taxon>Trichocomaceae</taxon>
        <taxon>Talaromyces</taxon>
        <taxon>Talaromyces sect. Bacilispori</taxon>
    </lineage>
</organism>
<keyword evidence="5" id="KW-0472">Membrane</keyword>
<keyword evidence="5" id="KW-0812">Transmembrane</keyword>
<dbReference type="GO" id="GO:0050660">
    <property type="term" value="F:flavin adenine dinucleotide binding"/>
    <property type="evidence" value="ECO:0007669"/>
    <property type="project" value="TreeGrafter"/>
</dbReference>
<dbReference type="PRINTS" id="PR00411">
    <property type="entry name" value="PNDRDTASEI"/>
</dbReference>
<dbReference type="Pfam" id="PF07992">
    <property type="entry name" value="Pyr_redox_2"/>
    <property type="match status" value="1"/>
</dbReference>
<reference evidence="7" key="1">
    <citation type="submission" date="2021-12" db="EMBL/GenBank/DDBJ databases">
        <title>Convergent genome expansion in fungi linked to evolution of root-endophyte symbiosis.</title>
        <authorList>
            <consortium name="DOE Joint Genome Institute"/>
            <person name="Ke Y.-H."/>
            <person name="Bonito G."/>
            <person name="Liao H.-L."/>
            <person name="Looney B."/>
            <person name="Rojas-Flechas A."/>
            <person name="Nash J."/>
            <person name="Hameed K."/>
            <person name="Schadt C."/>
            <person name="Martin F."/>
            <person name="Crous P.W."/>
            <person name="Miettinen O."/>
            <person name="Magnuson J.K."/>
            <person name="Labbe J."/>
            <person name="Jacobson D."/>
            <person name="Doktycz M.J."/>
            <person name="Veneault-Fourrey C."/>
            <person name="Kuo A."/>
            <person name="Mondo S."/>
            <person name="Calhoun S."/>
            <person name="Riley R."/>
            <person name="Ohm R."/>
            <person name="LaButti K."/>
            <person name="Andreopoulos B."/>
            <person name="Pangilinan J."/>
            <person name="Nolan M."/>
            <person name="Tritt A."/>
            <person name="Clum A."/>
            <person name="Lipzen A."/>
            <person name="Daum C."/>
            <person name="Barry K."/>
            <person name="Grigoriev I.V."/>
            <person name="Vilgalys R."/>
        </authorList>
    </citation>
    <scope>NUCLEOTIDE SEQUENCE</scope>
    <source>
        <strain evidence="7">PMI_201</strain>
    </source>
</reference>
<keyword evidence="4" id="KW-0560">Oxidoreductase</keyword>
<dbReference type="GO" id="GO:0004174">
    <property type="term" value="F:electron-transferring-flavoprotein dehydrogenase activity"/>
    <property type="evidence" value="ECO:0007669"/>
    <property type="project" value="TreeGrafter"/>
</dbReference>
<dbReference type="AlphaFoldDB" id="A0AAD4L156"/>
<evidence type="ECO:0000256" key="5">
    <source>
        <dbReference type="SAM" id="Phobius"/>
    </source>
</evidence>
<feature type="transmembrane region" description="Helical" evidence="5">
    <location>
        <begin position="15"/>
        <end position="32"/>
    </location>
</feature>
<keyword evidence="3" id="KW-0274">FAD</keyword>
<evidence type="ECO:0000256" key="4">
    <source>
        <dbReference type="ARBA" id="ARBA00023002"/>
    </source>
</evidence>
<keyword evidence="2" id="KW-0285">Flavoprotein</keyword>
<dbReference type="InterPro" id="IPR023753">
    <property type="entry name" value="FAD/NAD-binding_dom"/>
</dbReference>
<feature type="domain" description="FAD/NAD(P)-binding" evidence="6">
    <location>
        <begin position="47"/>
        <end position="345"/>
    </location>
</feature>
<sequence>MINTQLSQITDMNRVYLSASVAVIPLAVLWAVQRSRRMEIAKVPSKTVVIIGGSWAGINVAHGLLKQVPNVKVVMINPSEDYYFNVASPRIIARPEVFAREKYMFPLAELFAKYPKGGIEIIIGKATSINTEGKKVSVRENTSEPSRDIAYDYLVIASGSTTKATLGLDSVKVPFKPSVNGSTDAEIKNAQETLKAANSIIIGGAGAVGVELAAEIAQERPNVEVTLITPTDKVLPGLKDGPRNKAGKVLKSLGINLVTGNSVQSAHQDPSSGKWTVTLSNNKTLTADSYVTAAGVVPNNDFIPNTLLNENGWVEVDQYFHASKIQSSASIYAVGDITQNPMRVVSRMTVQAAAVVSNLKADILGKGKRVSFDFDKQGVMMGVPLGRSDGTGQIGSFVIPGFVMAFMKGRDYMTGMGRKMLSG</sequence>
<name>A0AAD4L156_9EURO</name>
<evidence type="ECO:0000256" key="3">
    <source>
        <dbReference type="ARBA" id="ARBA00022827"/>
    </source>
</evidence>
<dbReference type="SUPFAM" id="SSF51905">
    <property type="entry name" value="FAD/NAD(P)-binding domain"/>
    <property type="match status" value="2"/>
</dbReference>
<evidence type="ECO:0000256" key="2">
    <source>
        <dbReference type="ARBA" id="ARBA00022630"/>
    </source>
</evidence>
<keyword evidence="8" id="KW-1185">Reference proteome</keyword>
<dbReference type="InterPro" id="IPR036188">
    <property type="entry name" value="FAD/NAD-bd_sf"/>
</dbReference>
<dbReference type="Proteomes" id="UP001201262">
    <property type="component" value="Unassembled WGS sequence"/>
</dbReference>
<dbReference type="PANTHER" id="PTHR43735">
    <property type="entry name" value="APOPTOSIS-INDUCING FACTOR 1"/>
    <property type="match status" value="1"/>
</dbReference>
<dbReference type="GeneID" id="70241060"/>
<comment type="similarity">
    <text evidence="1">Belongs to the FAD-dependent oxidoreductase family.</text>
</comment>
<keyword evidence="5" id="KW-1133">Transmembrane helix</keyword>
<evidence type="ECO:0000313" key="8">
    <source>
        <dbReference type="Proteomes" id="UP001201262"/>
    </source>
</evidence>
<accession>A0AAD4L156</accession>